<feature type="domain" description="HTH arsR-type" evidence="1">
    <location>
        <begin position="4"/>
        <end position="97"/>
    </location>
</feature>
<protein>
    <submittedName>
        <fullName evidence="2">Metalloregulator ArsR/SmtB family transcription factor</fullName>
    </submittedName>
</protein>
<dbReference type="PANTHER" id="PTHR38600:SF2">
    <property type="entry name" value="SLL0088 PROTEIN"/>
    <property type="match status" value="1"/>
</dbReference>
<accession>A0ABV3Z4G3</accession>
<keyword evidence="3" id="KW-1185">Reference proteome</keyword>
<dbReference type="SUPFAM" id="SSF46785">
    <property type="entry name" value="Winged helix' DNA-binding domain"/>
    <property type="match status" value="1"/>
</dbReference>
<dbReference type="Gene3D" id="1.10.10.10">
    <property type="entry name" value="Winged helix-like DNA-binding domain superfamily/Winged helix DNA-binding domain"/>
    <property type="match status" value="1"/>
</dbReference>
<evidence type="ECO:0000259" key="1">
    <source>
        <dbReference type="PROSITE" id="PS50987"/>
    </source>
</evidence>
<reference evidence="2 3" key="1">
    <citation type="submission" date="2024-05" db="EMBL/GenBank/DDBJ databases">
        <title>Three bacterial strains, DH-69, EH-24, and ECK-19 isolated from coastal sediments.</title>
        <authorList>
            <person name="Ye Y.-Q."/>
            <person name="Du Z.-J."/>
        </authorList>
    </citation>
    <scope>NUCLEOTIDE SEQUENCE [LARGE SCALE GENOMIC DNA]</scope>
    <source>
        <strain evidence="2 3">ECK-19</strain>
    </source>
</reference>
<dbReference type="PROSITE" id="PS50987">
    <property type="entry name" value="HTH_ARSR_2"/>
    <property type="match status" value="1"/>
</dbReference>
<dbReference type="CDD" id="cd00090">
    <property type="entry name" value="HTH_ARSR"/>
    <property type="match status" value="1"/>
</dbReference>
<evidence type="ECO:0000313" key="2">
    <source>
        <dbReference type="EMBL" id="MEX6632237.1"/>
    </source>
</evidence>
<dbReference type="EMBL" id="JBEHZE010000001">
    <property type="protein sequence ID" value="MEX6632237.1"/>
    <property type="molecule type" value="Genomic_DNA"/>
</dbReference>
<dbReference type="InterPro" id="IPR001845">
    <property type="entry name" value="HTH_ArsR_DNA-bd_dom"/>
</dbReference>
<dbReference type="RefSeq" id="WP_369312115.1">
    <property type="nucleotide sequence ID" value="NZ_JBEHZE010000001.1"/>
</dbReference>
<dbReference type="InterPro" id="IPR036388">
    <property type="entry name" value="WH-like_DNA-bd_sf"/>
</dbReference>
<gene>
    <name evidence="2" type="ORF">ABFZ84_01630</name>
</gene>
<dbReference type="SMART" id="SM00418">
    <property type="entry name" value="HTH_ARSR"/>
    <property type="match status" value="1"/>
</dbReference>
<dbReference type="InterPro" id="IPR036390">
    <property type="entry name" value="WH_DNA-bd_sf"/>
</dbReference>
<sequence>MPNNSPPPAPPLDGIFQALADPTRRAVIQRLTAGPATVSELAGPFEMALPSFLQHLKVLEDSGMVSSTKKGRVRTCEIDIQNLSAAGGWIDHQRAIWESRLGRLDNYLNEIQSTEND</sequence>
<name>A0ABV3Z4G3_9PROT</name>
<evidence type="ECO:0000313" key="3">
    <source>
        <dbReference type="Proteomes" id="UP001560685"/>
    </source>
</evidence>
<dbReference type="NCBIfam" id="NF033788">
    <property type="entry name" value="HTH_metalloreg"/>
    <property type="match status" value="1"/>
</dbReference>
<dbReference type="PRINTS" id="PR00778">
    <property type="entry name" value="HTHARSR"/>
</dbReference>
<dbReference type="Pfam" id="PF12840">
    <property type="entry name" value="HTH_20"/>
    <property type="match status" value="1"/>
</dbReference>
<organism evidence="2 3">
    <name type="scientific">Hyphococcus lacteus</name>
    <dbReference type="NCBI Taxonomy" id="3143536"/>
    <lineage>
        <taxon>Bacteria</taxon>
        <taxon>Pseudomonadati</taxon>
        <taxon>Pseudomonadota</taxon>
        <taxon>Alphaproteobacteria</taxon>
        <taxon>Parvularculales</taxon>
        <taxon>Parvularculaceae</taxon>
        <taxon>Hyphococcus</taxon>
    </lineage>
</organism>
<comment type="caution">
    <text evidence="2">The sequence shown here is derived from an EMBL/GenBank/DDBJ whole genome shotgun (WGS) entry which is preliminary data.</text>
</comment>
<dbReference type="InterPro" id="IPR011991">
    <property type="entry name" value="ArsR-like_HTH"/>
</dbReference>
<dbReference type="PANTHER" id="PTHR38600">
    <property type="entry name" value="TRANSCRIPTIONAL REGULATORY PROTEIN"/>
    <property type="match status" value="1"/>
</dbReference>
<proteinExistence type="predicted"/>
<dbReference type="Proteomes" id="UP001560685">
    <property type="component" value="Unassembled WGS sequence"/>
</dbReference>